<dbReference type="Pfam" id="PF25987">
    <property type="entry name" value="PRRT3"/>
    <property type="match status" value="1"/>
</dbReference>
<feature type="compositionally biased region" description="Polar residues" evidence="7">
    <location>
        <begin position="347"/>
        <end position="363"/>
    </location>
</feature>
<proteinExistence type="predicted"/>
<dbReference type="EMBL" id="CALNXI010000121">
    <property type="protein sequence ID" value="CAH3019620.1"/>
    <property type="molecule type" value="Genomic_DNA"/>
</dbReference>
<evidence type="ECO:0000256" key="3">
    <source>
        <dbReference type="ARBA" id="ARBA00022692"/>
    </source>
</evidence>
<feature type="transmembrane region" description="Helical" evidence="8">
    <location>
        <begin position="118"/>
        <end position="137"/>
    </location>
</feature>
<keyword evidence="5 8" id="KW-1133">Transmembrane helix</keyword>
<feature type="transmembrane region" description="Helical" evidence="8">
    <location>
        <begin position="256"/>
        <end position="276"/>
    </location>
</feature>
<comment type="caution">
    <text evidence="10">The sequence shown here is derived from an EMBL/GenBank/DDBJ whole genome shotgun (WGS) entry which is preliminary data.</text>
</comment>
<evidence type="ECO:0000256" key="2">
    <source>
        <dbReference type="ARBA" id="ARBA00022553"/>
    </source>
</evidence>
<organism evidence="10 11">
    <name type="scientific">Porites evermanni</name>
    <dbReference type="NCBI Taxonomy" id="104178"/>
    <lineage>
        <taxon>Eukaryota</taxon>
        <taxon>Metazoa</taxon>
        <taxon>Cnidaria</taxon>
        <taxon>Anthozoa</taxon>
        <taxon>Hexacorallia</taxon>
        <taxon>Scleractinia</taxon>
        <taxon>Fungiina</taxon>
        <taxon>Poritidae</taxon>
        <taxon>Porites</taxon>
    </lineage>
</organism>
<keyword evidence="11" id="KW-1185">Reference proteome</keyword>
<accession>A0ABN8LVA9</accession>
<dbReference type="PANTHER" id="PTHR35578">
    <property type="entry name" value="PROLINE-RICH TRANSMEMBRANE PROTEIN 4-RELATED"/>
    <property type="match status" value="1"/>
</dbReference>
<feature type="transmembrane region" description="Helical" evidence="8">
    <location>
        <begin position="157"/>
        <end position="179"/>
    </location>
</feature>
<feature type="transmembrane region" description="Helical" evidence="8">
    <location>
        <begin position="42"/>
        <end position="65"/>
    </location>
</feature>
<dbReference type="PANTHER" id="PTHR35578:SF6">
    <property type="entry name" value="PROLINE-RICH TRANSMEMBRANE PROTEIN 4"/>
    <property type="match status" value="1"/>
</dbReference>
<feature type="transmembrane region" description="Helical" evidence="8">
    <location>
        <begin position="77"/>
        <end position="98"/>
    </location>
</feature>
<evidence type="ECO:0000256" key="4">
    <source>
        <dbReference type="ARBA" id="ARBA00022729"/>
    </source>
</evidence>
<protein>
    <recommendedName>
        <fullName evidence="9">Proline-rich transmembrane protein 3/4 domain-containing protein</fullName>
    </recommendedName>
</protein>
<name>A0ABN8LVA9_9CNID</name>
<feature type="region of interest" description="Disordered" evidence="7">
    <location>
        <begin position="346"/>
        <end position="373"/>
    </location>
</feature>
<comment type="subcellular location">
    <subcellularLocation>
        <location evidence="1">Membrane</location>
        <topology evidence="1">Multi-pass membrane protein</topology>
    </subcellularLocation>
</comment>
<evidence type="ECO:0000313" key="11">
    <source>
        <dbReference type="Proteomes" id="UP001159427"/>
    </source>
</evidence>
<evidence type="ECO:0000256" key="1">
    <source>
        <dbReference type="ARBA" id="ARBA00004141"/>
    </source>
</evidence>
<evidence type="ECO:0000256" key="5">
    <source>
        <dbReference type="ARBA" id="ARBA00022989"/>
    </source>
</evidence>
<evidence type="ECO:0000259" key="9">
    <source>
        <dbReference type="Pfam" id="PF25987"/>
    </source>
</evidence>
<keyword evidence="2" id="KW-0597">Phosphoprotein</keyword>
<sequence length="373" mass="41815">MAVGEPYPETESSPNGGGPAVAAEPIPEWGPALQTWQWAWEFHWIGFGTLFTLFALYSLASLLQIVKGKRRGKRGHLAMVISSMLLILGLTRALFLFVNPYESPQCYLLPKCPVMLTRILFGIALPCITASFSLVHLAFLQVTKLKLYPEKLQSTKFLTCVIVFHFGLSFITEITMSLFADAETLSIVCQSFFVVFSFVLSVSFIYSGTKIVTYVTRNHSHVTRLGQASLRARDDGTGEPGTNRLYRPNVAKLVKITYFTVLLGFVSCALQLYSIIGVHKMFKGEEMEPPKPWPWLIFQSLYRAVELAVGCTLAYVGPRQVSRNIHPFIHCFAFCRNARKRARSENSDSSNYATNIGRTSQKRLTVERKDSAA</sequence>
<dbReference type="InterPro" id="IPR052836">
    <property type="entry name" value="PRRT_domain-containing"/>
</dbReference>
<evidence type="ECO:0000256" key="7">
    <source>
        <dbReference type="SAM" id="MobiDB-lite"/>
    </source>
</evidence>
<keyword evidence="3 8" id="KW-0812">Transmembrane</keyword>
<dbReference type="Proteomes" id="UP001159427">
    <property type="component" value="Unassembled WGS sequence"/>
</dbReference>
<feature type="transmembrane region" description="Helical" evidence="8">
    <location>
        <begin position="185"/>
        <end position="207"/>
    </location>
</feature>
<dbReference type="InterPro" id="IPR059081">
    <property type="entry name" value="PRRT3-4"/>
</dbReference>
<evidence type="ECO:0000313" key="10">
    <source>
        <dbReference type="EMBL" id="CAH3019620.1"/>
    </source>
</evidence>
<feature type="compositionally biased region" description="Basic and acidic residues" evidence="7">
    <location>
        <begin position="364"/>
        <end position="373"/>
    </location>
</feature>
<evidence type="ECO:0000256" key="8">
    <source>
        <dbReference type="SAM" id="Phobius"/>
    </source>
</evidence>
<reference evidence="10 11" key="1">
    <citation type="submission" date="2022-05" db="EMBL/GenBank/DDBJ databases">
        <authorList>
            <consortium name="Genoscope - CEA"/>
            <person name="William W."/>
        </authorList>
    </citation>
    <scope>NUCLEOTIDE SEQUENCE [LARGE SCALE GENOMIC DNA]</scope>
</reference>
<feature type="transmembrane region" description="Helical" evidence="8">
    <location>
        <begin position="296"/>
        <end position="316"/>
    </location>
</feature>
<keyword evidence="6 8" id="KW-0472">Membrane</keyword>
<feature type="domain" description="Proline-rich transmembrane protein 3/4" evidence="9">
    <location>
        <begin position="20"/>
        <end position="338"/>
    </location>
</feature>
<feature type="region of interest" description="Disordered" evidence="7">
    <location>
        <begin position="1"/>
        <end position="20"/>
    </location>
</feature>
<keyword evidence="4" id="KW-0732">Signal</keyword>
<evidence type="ECO:0000256" key="6">
    <source>
        <dbReference type="ARBA" id="ARBA00023136"/>
    </source>
</evidence>
<gene>
    <name evidence="10" type="ORF">PEVE_00003532</name>
</gene>